<name>A0A2H4SF62_CORMI</name>
<evidence type="ECO:0000259" key="3">
    <source>
        <dbReference type="Pfam" id="PF04840"/>
    </source>
</evidence>
<dbReference type="GO" id="GO:0003779">
    <property type="term" value="F:actin binding"/>
    <property type="evidence" value="ECO:0007669"/>
    <property type="project" value="TreeGrafter"/>
</dbReference>
<proteinExistence type="inferred from homology"/>
<dbReference type="SUPFAM" id="SSF82171">
    <property type="entry name" value="DPP6 N-terminal domain-like"/>
    <property type="match status" value="1"/>
</dbReference>
<dbReference type="Pfam" id="PF04841">
    <property type="entry name" value="Vps16_N"/>
    <property type="match status" value="1"/>
</dbReference>
<dbReference type="GO" id="GO:0016197">
    <property type="term" value="P:endosomal transport"/>
    <property type="evidence" value="ECO:0007669"/>
    <property type="project" value="TreeGrafter"/>
</dbReference>
<dbReference type="InterPro" id="IPR038132">
    <property type="entry name" value="Vps16_C_sf"/>
</dbReference>
<dbReference type="GO" id="GO:0042144">
    <property type="term" value="P:vacuole fusion, non-autophagic"/>
    <property type="evidence" value="ECO:0007669"/>
    <property type="project" value="TreeGrafter"/>
</dbReference>
<dbReference type="AlphaFoldDB" id="A0A2H4SF62"/>
<dbReference type="OrthoDB" id="1792at2759"/>
<dbReference type="InterPro" id="IPR006926">
    <property type="entry name" value="Vps16_N"/>
</dbReference>
<dbReference type="InterPro" id="IPR016534">
    <property type="entry name" value="VPS16"/>
</dbReference>
<evidence type="ECO:0000259" key="4">
    <source>
        <dbReference type="Pfam" id="PF04841"/>
    </source>
</evidence>
<dbReference type="Gene3D" id="2.130.10.10">
    <property type="entry name" value="YVTN repeat-like/Quinoprotein amine dehydrogenase"/>
    <property type="match status" value="1"/>
</dbReference>
<evidence type="ECO:0000256" key="2">
    <source>
        <dbReference type="PIRNR" id="PIRNR007949"/>
    </source>
</evidence>
<comment type="function">
    <text evidence="2">Essential for vacuolar protein sorting. Required for vacuole biogenesis, stability and to maintain vacuole morphology.</text>
</comment>
<dbReference type="InterPro" id="IPR006925">
    <property type="entry name" value="Vps16_C"/>
</dbReference>
<comment type="similarity">
    <text evidence="1 2">Belongs to the VPS16 family.</text>
</comment>
<reference evidence="5 6" key="1">
    <citation type="journal article" date="2017" name="BMC Genomics">
        <title>Chromosome level assembly and secondary metabolite potential of the parasitic fungus Cordyceps militaris.</title>
        <authorList>
            <person name="Kramer G.J."/>
            <person name="Nodwell J.R."/>
        </authorList>
    </citation>
    <scope>NUCLEOTIDE SEQUENCE [LARGE SCALE GENOMIC DNA]</scope>
    <source>
        <strain evidence="5 6">ATCC 34164</strain>
    </source>
</reference>
<feature type="domain" description="Vps16 N-terminal" evidence="4">
    <location>
        <begin position="8"/>
        <end position="431"/>
    </location>
</feature>
<dbReference type="VEuPathDB" id="FungiDB:A9K55_008123"/>
<keyword evidence="2" id="KW-0813">Transport</keyword>
<dbReference type="Gene3D" id="1.10.150.780">
    <property type="entry name" value="Vps16, C-terminal region"/>
    <property type="match status" value="1"/>
</dbReference>
<keyword evidence="2" id="KW-0653">Protein transport</keyword>
<gene>
    <name evidence="5" type="ORF">A9K55_008123</name>
</gene>
<dbReference type="PANTHER" id="PTHR12811">
    <property type="entry name" value="VACUOLAR PROTEIN SORTING VPS16"/>
    <property type="match status" value="1"/>
</dbReference>
<dbReference type="Pfam" id="PF04840">
    <property type="entry name" value="Vps16_C"/>
    <property type="match status" value="1"/>
</dbReference>
<organism evidence="5 6">
    <name type="scientific">Cordyceps militaris</name>
    <name type="common">Caterpillar fungus</name>
    <name type="synonym">Clavaria militaris</name>
    <dbReference type="NCBI Taxonomy" id="73501"/>
    <lineage>
        <taxon>Eukaryota</taxon>
        <taxon>Fungi</taxon>
        <taxon>Dikarya</taxon>
        <taxon>Ascomycota</taxon>
        <taxon>Pezizomycotina</taxon>
        <taxon>Sordariomycetes</taxon>
        <taxon>Hypocreomycetidae</taxon>
        <taxon>Hypocreales</taxon>
        <taxon>Cordycipitaceae</taxon>
        <taxon>Cordyceps</taxon>
    </lineage>
</organism>
<sequence>MDTLHAKAEWERVGERWFRKTQQYTSVFDESLDLDTYIVAGAPYAGALALWPDENKLQTHQPGQPSKPSIDIYSLAGQKLRGIAWDKGPIKGLGWSDAETLLVVAADGHVRCYDLQGDFSHFSLGHGADNYGVESCRFVLLSRIMCLVVRVVADRENSFYNSGMVALLGNNTLVTVASYTEPRPKLLATPPSGDISAWAIVPPAYTLSRSVEVLLSIESTVYILDAADCEDRLPEFGSLSHISVSPDGRFVTLYARDGKAHVTSSDLQDLEFVHESESKTPPQYVEWCGSDAIIAWEDEVHIIGPEDQSASYIYDTTRVHVISEPDGARLITNDFCEFLERVPDVTIQAFGAATESSPASILLDAVGQLEMESPKADDYIQLIRPNLTEAVDTCVNAAGRELDTNWQKRLLKAASFGKSVLDIYNSDDFVDMCTTLRVLNAVRFYTIGLPISFEQYQHLTPERLINRLLTRHEYQLALKIASYLKLSSDRIYTHWASSKVRIGTEDDDSVCRLVVERLSGKPGISFEEIARAAHHEGRSRLATELLNHEPRGGKQVPLLLDMEEDELALDKAVDSGDTDLILFVLQHLKKKTAPSQFFRIINSRPVATALVESWALQKRDNAMLKDLYYQDDRRVDGANVFIQESLHQSDVRTTVDKLSLAGKLLSDAKEAAVEAHAIKEASALLRMQEALDRDLTEKFYGLSVNETMAKLIQLGYNGRAKKIQSEFRVPDKVAWWIRLKALIAKREWNEIEDIAKAKKSPIGWKPFYKLTLQAGNPRLASQFVSKCTGLETGETIEMYEACGMRVKAAEEAVRLKDAASWQRLLELAGRGTQEGREIERLGSTVFK</sequence>
<dbReference type="InterPro" id="IPR015943">
    <property type="entry name" value="WD40/YVTN_repeat-like_dom_sf"/>
</dbReference>
<dbReference type="GO" id="GO:0030897">
    <property type="term" value="C:HOPS complex"/>
    <property type="evidence" value="ECO:0007669"/>
    <property type="project" value="TreeGrafter"/>
</dbReference>
<dbReference type="GO" id="GO:0005768">
    <property type="term" value="C:endosome"/>
    <property type="evidence" value="ECO:0007669"/>
    <property type="project" value="TreeGrafter"/>
</dbReference>
<accession>A0A2H4SF62</accession>
<evidence type="ECO:0000256" key="1">
    <source>
        <dbReference type="ARBA" id="ARBA00009250"/>
    </source>
</evidence>
<dbReference type="PIRSF" id="PIRSF007949">
    <property type="entry name" value="VPS16"/>
    <property type="match status" value="1"/>
</dbReference>
<feature type="domain" description="Vps16 C-terminal" evidence="3">
    <location>
        <begin position="524"/>
        <end position="827"/>
    </location>
</feature>
<dbReference type="PANTHER" id="PTHR12811:SF0">
    <property type="entry name" value="VACUOLAR PROTEIN SORTING-ASSOCIATED PROTEIN 16 HOMOLOG"/>
    <property type="match status" value="1"/>
</dbReference>
<dbReference type="EMBL" id="CP023324">
    <property type="protein sequence ID" value="ATY61733.1"/>
    <property type="molecule type" value="Genomic_DNA"/>
</dbReference>
<dbReference type="Proteomes" id="UP000323067">
    <property type="component" value="Chromosome vii"/>
</dbReference>
<protein>
    <recommendedName>
        <fullName evidence="2">Probable vacuolar protein sorting-associated protein 16 homolog</fullName>
    </recommendedName>
</protein>
<dbReference type="GO" id="GO:0006886">
    <property type="term" value="P:intracellular protein transport"/>
    <property type="evidence" value="ECO:0007669"/>
    <property type="project" value="InterPro"/>
</dbReference>
<evidence type="ECO:0000313" key="5">
    <source>
        <dbReference type="EMBL" id="ATY61733.1"/>
    </source>
</evidence>
<evidence type="ECO:0000313" key="6">
    <source>
        <dbReference type="Proteomes" id="UP000323067"/>
    </source>
</evidence>
<dbReference type="VEuPathDB" id="FungiDB:CCM_06783"/>